<name>A0A9Q0IQB9_9TELE</name>
<evidence type="ECO:0000256" key="5">
    <source>
        <dbReference type="ARBA" id="ARBA00012596"/>
    </source>
</evidence>
<dbReference type="GO" id="GO:0005789">
    <property type="term" value="C:endoplasmic reticulum membrane"/>
    <property type="evidence" value="ECO:0007669"/>
    <property type="project" value="UniProtKB-SubCell"/>
</dbReference>
<evidence type="ECO:0000256" key="9">
    <source>
        <dbReference type="ARBA" id="ARBA00022842"/>
    </source>
</evidence>
<dbReference type="GO" id="GO:1904423">
    <property type="term" value="C:dehydrodolichyl diphosphate synthase complex"/>
    <property type="evidence" value="ECO:0007669"/>
    <property type="project" value="InterPro"/>
</dbReference>
<evidence type="ECO:0000256" key="3">
    <source>
        <dbReference type="ARBA" id="ARBA00004922"/>
    </source>
</evidence>
<evidence type="ECO:0000313" key="14">
    <source>
        <dbReference type="Proteomes" id="UP001148018"/>
    </source>
</evidence>
<keyword evidence="6" id="KW-0808">Transferase</keyword>
<comment type="subcellular location">
    <subcellularLocation>
        <location evidence="2">Endoplasmic reticulum membrane</location>
    </subcellularLocation>
</comment>
<evidence type="ECO:0000256" key="10">
    <source>
        <dbReference type="ARBA" id="ARBA00022989"/>
    </source>
</evidence>
<comment type="cofactor">
    <cofactor evidence="1">
        <name>Mg(2+)</name>
        <dbReference type="ChEBI" id="CHEBI:18420"/>
    </cofactor>
</comment>
<keyword evidence="11" id="KW-0472">Membrane</keyword>
<evidence type="ECO:0000256" key="6">
    <source>
        <dbReference type="ARBA" id="ARBA00022679"/>
    </source>
</evidence>
<evidence type="ECO:0000256" key="8">
    <source>
        <dbReference type="ARBA" id="ARBA00022824"/>
    </source>
</evidence>
<dbReference type="Gene3D" id="3.40.1180.10">
    <property type="entry name" value="Decaprenyl diphosphate synthase-like"/>
    <property type="match status" value="1"/>
</dbReference>
<comment type="catalytic activity">
    <reaction evidence="12">
        <text>n isopentenyl diphosphate + (2E,6E)-farnesyl diphosphate = a di-trans,poly-cis-polyprenyl diphosphate + n diphosphate</text>
        <dbReference type="Rhea" id="RHEA:53008"/>
        <dbReference type="Rhea" id="RHEA-COMP:19494"/>
        <dbReference type="ChEBI" id="CHEBI:33019"/>
        <dbReference type="ChEBI" id="CHEBI:128769"/>
        <dbReference type="ChEBI" id="CHEBI:136960"/>
        <dbReference type="ChEBI" id="CHEBI:175763"/>
        <dbReference type="EC" id="2.5.1.87"/>
    </reaction>
</comment>
<sequence>MLNSSAAPPSLRVTDTHRHQTLNRTRVGSMALVYELVWRLLHVLLHVHRTLVASLRVLLGNRNGRTWRRAAAALLTPASVAGFPGGDDDEKKRKKRLVLEIDGRARYGGGGSRPGGVKLEKMPAHVGLLIVEEPPSYTDIANLVVWCMAVGISYVSVYDHHGVFRKNNTLLLEKIVKQQERLGLDDSKYSVEFISNGNAVHQDQIVSCKPVVQILSPEDGKHSIVQAARQVCRAVEQKEKTSKDINVSMFDALLRESKNIPDPELVVKFGPVDSTLGFLPWHIRLTEFISLPSHINISREDLLGALQRYGTCEQRQGK</sequence>
<dbReference type="OrthoDB" id="19639at2759"/>
<comment type="pathway">
    <text evidence="3">Protein modification; protein glycosylation.</text>
</comment>
<dbReference type="InterPro" id="IPR001441">
    <property type="entry name" value="UPP_synth-like"/>
</dbReference>
<evidence type="ECO:0000256" key="12">
    <source>
        <dbReference type="ARBA" id="ARBA00047353"/>
    </source>
</evidence>
<evidence type="ECO:0000256" key="11">
    <source>
        <dbReference type="ARBA" id="ARBA00023136"/>
    </source>
</evidence>
<evidence type="ECO:0000256" key="2">
    <source>
        <dbReference type="ARBA" id="ARBA00004586"/>
    </source>
</evidence>
<dbReference type="GO" id="GO:0045547">
    <property type="term" value="F:ditrans,polycis-polyprenyl diphosphate synthase [(2E,6E)-farnesyl diphosphate specific] activity"/>
    <property type="evidence" value="ECO:0007669"/>
    <property type="project" value="UniProtKB-EC"/>
</dbReference>
<dbReference type="Proteomes" id="UP001148018">
    <property type="component" value="Unassembled WGS sequence"/>
</dbReference>
<comment type="caution">
    <text evidence="13">The sequence shown here is derived from an EMBL/GenBank/DDBJ whole genome shotgun (WGS) entry which is preliminary data.</text>
</comment>
<keyword evidence="10" id="KW-1133">Transmembrane helix</keyword>
<gene>
    <name evidence="13" type="ORF">NHX12_025951</name>
</gene>
<dbReference type="PANTHER" id="PTHR21528">
    <property type="entry name" value="DEHYDRODOLICHYL DIPHOSPHATE SYNTHASE COMPLEX SUBUNIT NUS1"/>
    <property type="match status" value="1"/>
</dbReference>
<evidence type="ECO:0000256" key="7">
    <source>
        <dbReference type="ARBA" id="ARBA00022692"/>
    </source>
</evidence>
<evidence type="ECO:0000313" key="13">
    <source>
        <dbReference type="EMBL" id="KAJ3606430.1"/>
    </source>
</evidence>
<dbReference type="AlphaFoldDB" id="A0A9Q0IQB9"/>
<reference evidence="13" key="1">
    <citation type="submission" date="2022-07" db="EMBL/GenBank/DDBJ databases">
        <title>Chromosome-level genome of Muraenolepis orangiensis.</title>
        <authorList>
            <person name="Kim J."/>
        </authorList>
    </citation>
    <scope>NUCLEOTIDE SEQUENCE</scope>
    <source>
        <strain evidence="13">KU_S4_2022</strain>
        <tissue evidence="13">Muscle</tissue>
    </source>
</reference>
<keyword evidence="7" id="KW-0812">Transmembrane</keyword>
<keyword evidence="9" id="KW-0460">Magnesium</keyword>
<evidence type="ECO:0000256" key="4">
    <source>
        <dbReference type="ARBA" id="ARBA00005432"/>
    </source>
</evidence>
<evidence type="ECO:0000256" key="1">
    <source>
        <dbReference type="ARBA" id="ARBA00001946"/>
    </source>
</evidence>
<dbReference type="InterPro" id="IPR036424">
    <property type="entry name" value="UPP_synth-like_sf"/>
</dbReference>
<dbReference type="PANTHER" id="PTHR21528:SF0">
    <property type="entry name" value="DEHYDRODOLICHYL DIPHOSPHATE SYNTHASE COMPLEX SUBUNIT NUS1"/>
    <property type="match status" value="1"/>
</dbReference>
<protein>
    <recommendedName>
        <fullName evidence="5">ditrans,polycis-polyprenyl diphosphate synthase [(2E,6E)-farnesyldiphosphate specific]</fullName>
        <ecNumber evidence="5">2.5.1.87</ecNumber>
    </recommendedName>
</protein>
<dbReference type="EC" id="2.5.1.87" evidence="5"/>
<dbReference type="Pfam" id="PF01255">
    <property type="entry name" value="Prenyltransf"/>
    <property type="match status" value="1"/>
</dbReference>
<dbReference type="SUPFAM" id="SSF64005">
    <property type="entry name" value="Undecaprenyl diphosphate synthase"/>
    <property type="match status" value="1"/>
</dbReference>
<dbReference type="InterPro" id="IPR038887">
    <property type="entry name" value="Nus1/NgBR"/>
</dbReference>
<proteinExistence type="inferred from homology"/>
<organism evidence="13 14">
    <name type="scientific">Muraenolepis orangiensis</name>
    <name type="common">Patagonian moray cod</name>
    <dbReference type="NCBI Taxonomy" id="630683"/>
    <lineage>
        <taxon>Eukaryota</taxon>
        <taxon>Metazoa</taxon>
        <taxon>Chordata</taxon>
        <taxon>Craniata</taxon>
        <taxon>Vertebrata</taxon>
        <taxon>Euteleostomi</taxon>
        <taxon>Actinopterygii</taxon>
        <taxon>Neopterygii</taxon>
        <taxon>Teleostei</taxon>
        <taxon>Neoteleostei</taxon>
        <taxon>Acanthomorphata</taxon>
        <taxon>Zeiogadaria</taxon>
        <taxon>Gadariae</taxon>
        <taxon>Gadiformes</taxon>
        <taxon>Muraenolepidoidei</taxon>
        <taxon>Muraenolepididae</taxon>
        <taxon>Muraenolepis</taxon>
    </lineage>
</organism>
<accession>A0A9Q0IQB9</accession>
<keyword evidence="8" id="KW-0256">Endoplasmic reticulum</keyword>
<comment type="similarity">
    <text evidence="4">Belongs to the UPP synthase family.</text>
</comment>
<keyword evidence="14" id="KW-1185">Reference proteome</keyword>
<dbReference type="EMBL" id="JANIIK010000042">
    <property type="protein sequence ID" value="KAJ3606430.1"/>
    <property type="molecule type" value="Genomic_DNA"/>
</dbReference>